<comment type="similarity">
    <text evidence="1 2">Belongs to the BolA/IbaG family.</text>
</comment>
<dbReference type="OrthoDB" id="9812890at2"/>
<evidence type="ECO:0000256" key="1">
    <source>
        <dbReference type="ARBA" id="ARBA00005578"/>
    </source>
</evidence>
<dbReference type="EMBL" id="QUZK01000052">
    <property type="protein sequence ID" value="RFF29119.1"/>
    <property type="molecule type" value="Genomic_DNA"/>
</dbReference>
<dbReference type="PANTHER" id="PTHR46229">
    <property type="entry name" value="BOLA TRANSCRIPTION REGULATOR"/>
    <property type="match status" value="1"/>
</dbReference>
<evidence type="ECO:0000256" key="2">
    <source>
        <dbReference type="RuleBase" id="RU003860"/>
    </source>
</evidence>
<keyword evidence="4" id="KW-1185">Reference proteome</keyword>
<protein>
    <submittedName>
        <fullName evidence="3">BolA family transcriptional regulator</fullName>
    </submittedName>
</protein>
<dbReference type="RefSeq" id="WP_116651925.1">
    <property type="nucleotide sequence ID" value="NZ_QUZK01000052.1"/>
</dbReference>
<dbReference type="InterPro" id="IPR002634">
    <property type="entry name" value="BolA"/>
</dbReference>
<dbReference type="Gene3D" id="3.30.300.90">
    <property type="entry name" value="BolA-like"/>
    <property type="match status" value="1"/>
</dbReference>
<dbReference type="SUPFAM" id="SSF82657">
    <property type="entry name" value="BolA-like"/>
    <property type="match status" value="1"/>
</dbReference>
<gene>
    <name evidence="3" type="ORF">DZC52_14795</name>
</gene>
<organism evidence="3 4">
    <name type="scientific">Wenzhouxiangella sediminis</name>
    <dbReference type="NCBI Taxonomy" id="1792836"/>
    <lineage>
        <taxon>Bacteria</taxon>
        <taxon>Pseudomonadati</taxon>
        <taxon>Pseudomonadota</taxon>
        <taxon>Gammaproteobacteria</taxon>
        <taxon>Chromatiales</taxon>
        <taxon>Wenzhouxiangellaceae</taxon>
        <taxon>Wenzhouxiangella</taxon>
    </lineage>
</organism>
<sequence length="82" mass="8857">MDVTAIEARILQAMPGAQVKVESDDNVHYVARIVSDAFAGQSRIKRHRQIHAALGEALGREIHAMSFDLKTPGEAGQSTTEG</sequence>
<name>A0A3E1K510_9GAMM</name>
<dbReference type="Pfam" id="PF01722">
    <property type="entry name" value="BolA"/>
    <property type="match status" value="1"/>
</dbReference>
<dbReference type="PIRSF" id="PIRSF003113">
    <property type="entry name" value="BolA"/>
    <property type="match status" value="1"/>
</dbReference>
<dbReference type="Proteomes" id="UP000260351">
    <property type="component" value="Unassembled WGS sequence"/>
</dbReference>
<dbReference type="PANTHER" id="PTHR46229:SF2">
    <property type="entry name" value="BOLA-LIKE PROTEIN 1"/>
    <property type="match status" value="1"/>
</dbReference>
<reference evidence="3 4" key="1">
    <citation type="submission" date="2018-08" db="EMBL/GenBank/DDBJ databases">
        <title>Wenzhouxiangella salilacus sp. nov., a novel bacterium isolated from a saline lake in Xinjiang Province, China.</title>
        <authorList>
            <person name="Han S."/>
        </authorList>
    </citation>
    <scope>NUCLEOTIDE SEQUENCE [LARGE SCALE GENOMIC DNA]</scope>
    <source>
        <strain evidence="3 4">XDB06</strain>
    </source>
</reference>
<proteinExistence type="inferred from homology"/>
<accession>A0A3E1K510</accession>
<dbReference type="InterPro" id="IPR050961">
    <property type="entry name" value="BolA/IbaG_stress_morph_reg"/>
</dbReference>
<evidence type="ECO:0000313" key="4">
    <source>
        <dbReference type="Proteomes" id="UP000260351"/>
    </source>
</evidence>
<evidence type="ECO:0000313" key="3">
    <source>
        <dbReference type="EMBL" id="RFF29119.1"/>
    </source>
</evidence>
<comment type="caution">
    <text evidence="3">The sequence shown here is derived from an EMBL/GenBank/DDBJ whole genome shotgun (WGS) entry which is preliminary data.</text>
</comment>
<dbReference type="InterPro" id="IPR036065">
    <property type="entry name" value="BolA-like_sf"/>
</dbReference>
<dbReference type="AlphaFoldDB" id="A0A3E1K510"/>